<dbReference type="EMBL" id="GBRH01206495">
    <property type="protein sequence ID" value="JAD91400.1"/>
    <property type="molecule type" value="Transcribed_RNA"/>
</dbReference>
<reference evidence="2" key="2">
    <citation type="journal article" date="2015" name="Data Brief">
        <title>Shoot transcriptome of the giant reed, Arundo donax.</title>
        <authorList>
            <person name="Barrero R.A."/>
            <person name="Guerrero F.D."/>
            <person name="Moolhuijzen P."/>
            <person name="Goolsby J.A."/>
            <person name="Tidwell J."/>
            <person name="Bellgard S.E."/>
            <person name="Bellgard M.I."/>
        </authorList>
    </citation>
    <scope>NUCLEOTIDE SEQUENCE</scope>
    <source>
        <tissue evidence="2">Shoot tissue taken approximately 20 cm above the soil surface</tissue>
    </source>
</reference>
<evidence type="ECO:0000256" key="1">
    <source>
        <dbReference type="SAM" id="MobiDB-lite"/>
    </source>
</evidence>
<proteinExistence type="predicted"/>
<organism evidence="2">
    <name type="scientific">Arundo donax</name>
    <name type="common">Giant reed</name>
    <name type="synonym">Donax arundinaceus</name>
    <dbReference type="NCBI Taxonomy" id="35708"/>
    <lineage>
        <taxon>Eukaryota</taxon>
        <taxon>Viridiplantae</taxon>
        <taxon>Streptophyta</taxon>
        <taxon>Embryophyta</taxon>
        <taxon>Tracheophyta</taxon>
        <taxon>Spermatophyta</taxon>
        <taxon>Magnoliopsida</taxon>
        <taxon>Liliopsida</taxon>
        <taxon>Poales</taxon>
        <taxon>Poaceae</taxon>
        <taxon>PACMAD clade</taxon>
        <taxon>Arundinoideae</taxon>
        <taxon>Arundineae</taxon>
        <taxon>Arundo</taxon>
    </lineage>
</organism>
<dbReference type="AlphaFoldDB" id="A0A0A9E0F0"/>
<accession>A0A0A9E0F0</accession>
<feature type="region of interest" description="Disordered" evidence="1">
    <location>
        <begin position="1"/>
        <end position="23"/>
    </location>
</feature>
<name>A0A0A9E0F0_ARUDO</name>
<protein>
    <submittedName>
        <fullName evidence="2">Uncharacterized protein</fullName>
    </submittedName>
</protein>
<evidence type="ECO:0000313" key="2">
    <source>
        <dbReference type="EMBL" id="JAD91400.1"/>
    </source>
</evidence>
<feature type="region of interest" description="Disordered" evidence="1">
    <location>
        <begin position="84"/>
        <end position="103"/>
    </location>
</feature>
<reference evidence="2" key="1">
    <citation type="submission" date="2014-09" db="EMBL/GenBank/DDBJ databases">
        <authorList>
            <person name="Magalhaes I.L.F."/>
            <person name="Oliveira U."/>
            <person name="Santos F.R."/>
            <person name="Vidigal T.H.D.A."/>
            <person name="Brescovit A.D."/>
            <person name="Santos A.J."/>
        </authorList>
    </citation>
    <scope>NUCLEOTIDE SEQUENCE</scope>
    <source>
        <tissue evidence="2">Shoot tissue taken approximately 20 cm above the soil surface</tissue>
    </source>
</reference>
<sequence length="103" mass="11288">MVSVCTRKGSRGGSCGFTGRKAENGTLTLQNPTFVVIRAKYFLLCNVSASGPVSRITTYDLPFPPTERSKPSYLSRVEPRGRDSLFDISTYPPLVKTNPEKTA</sequence>